<name>U5EVT0_9DIPT</name>
<feature type="signal peptide" evidence="1">
    <location>
        <begin position="1"/>
        <end position="16"/>
    </location>
</feature>
<evidence type="ECO:0000313" key="2">
    <source>
        <dbReference type="EMBL" id="JAB58131.1"/>
    </source>
</evidence>
<dbReference type="AlphaFoldDB" id="U5EVT0"/>
<proteinExistence type="evidence at transcript level"/>
<keyword evidence="1" id="KW-0732">Signal</keyword>
<dbReference type="PANTHER" id="PTHR21163">
    <property type="entry name" value="PROTEIN G12"/>
    <property type="match status" value="1"/>
</dbReference>
<protein>
    <submittedName>
        <fullName evidence="2">Putative secreted protein</fullName>
    </submittedName>
</protein>
<dbReference type="EMBL" id="GANO01001740">
    <property type="protein sequence ID" value="JAB58131.1"/>
    <property type="molecule type" value="mRNA"/>
</dbReference>
<accession>U5EVT0</accession>
<sequence length="223" mass="25328">MKLIIVIAAIVGIALAAPAADEQRDFHQDFSDFAKLLPVEDLTNLANEYYTSDRQVQQILKFLKSPGFVRLWNQFFGVQETKDVLAFFENAGVDVYDYVNKAADVFGTPHVEQSVRSLSVRKNGHGLAGLIRDAVALFPKEDLHALFEEKYNSNEEFKALVDKLEGEEFNKLADAFTQSKQVQTVFRQLRSHGIIVEKLLVLFSIFNFFYNIQTIDLLEASKD</sequence>
<reference evidence="2" key="1">
    <citation type="journal article" date="2014" name="Insect Biochem. Mol. Biol.">
        <title>An insight into the sialome of the frog biting fly, Corethrella appendiculata.</title>
        <authorList>
            <person name="Ribeiro J.M.C."/>
            <person name="Chagas A.C."/>
            <person name="Pham V.M."/>
            <person name="Lounibos L.P."/>
            <person name="Calvo E."/>
        </authorList>
    </citation>
    <scope>NUCLEOTIDE SEQUENCE</scope>
    <source>
        <tissue evidence="2">Salivary glands</tissue>
    </source>
</reference>
<dbReference type="InterPro" id="IPR010629">
    <property type="entry name" value="Ins_allergen"/>
</dbReference>
<evidence type="ECO:0000256" key="1">
    <source>
        <dbReference type="SAM" id="SignalP"/>
    </source>
</evidence>
<dbReference type="Pfam" id="PF06757">
    <property type="entry name" value="Ins_allergen_rp"/>
    <property type="match status" value="1"/>
</dbReference>
<organism evidence="2">
    <name type="scientific">Corethrella appendiculata</name>
    <dbReference type="NCBI Taxonomy" id="1370023"/>
    <lineage>
        <taxon>Eukaryota</taxon>
        <taxon>Metazoa</taxon>
        <taxon>Ecdysozoa</taxon>
        <taxon>Arthropoda</taxon>
        <taxon>Hexapoda</taxon>
        <taxon>Insecta</taxon>
        <taxon>Pterygota</taxon>
        <taxon>Neoptera</taxon>
        <taxon>Endopterygota</taxon>
        <taxon>Diptera</taxon>
        <taxon>Nematocera</taxon>
        <taxon>Culicoidea</taxon>
        <taxon>Chaoboridae</taxon>
        <taxon>Corethrella</taxon>
    </lineage>
</organism>
<dbReference type="PANTHER" id="PTHR21163:SF1">
    <property type="entry name" value="PROTEIN G12"/>
    <property type="match status" value="1"/>
</dbReference>
<feature type="chain" id="PRO_5004660213" evidence="1">
    <location>
        <begin position="17"/>
        <end position="223"/>
    </location>
</feature>